<sequence length="81" mass="9521">MATERPMNEKLWTMVVSQAKTKYTTYPSPGASHWVHQRYVELGGKFEKSTDHTARKAAMKKLWERKIQEKREAAAKRKDKK</sequence>
<dbReference type="EMBL" id="LR796481">
    <property type="protein sequence ID" value="CAB4148190.1"/>
    <property type="molecule type" value="Genomic_DNA"/>
</dbReference>
<dbReference type="EMBL" id="LR796338">
    <property type="protein sequence ID" value="CAB4137933.1"/>
    <property type="molecule type" value="Genomic_DNA"/>
</dbReference>
<proteinExistence type="predicted"/>
<evidence type="ECO:0000313" key="2">
    <source>
        <dbReference type="EMBL" id="CAB4148190.1"/>
    </source>
</evidence>
<organism evidence="2">
    <name type="scientific">uncultured Caudovirales phage</name>
    <dbReference type="NCBI Taxonomy" id="2100421"/>
    <lineage>
        <taxon>Viruses</taxon>
        <taxon>Duplodnaviria</taxon>
        <taxon>Heunggongvirae</taxon>
        <taxon>Uroviricota</taxon>
        <taxon>Caudoviricetes</taxon>
        <taxon>Peduoviridae</taxon>
        <taxon>Maltschvirus</taxon>
        <taxon>Maltschvirus maltsch</taxon>
    </lineage>
</organism>
<reference evidence="2" key="1">
    <citation type="submission" date="2020-04" db="EMBL/GenBank/DDBJ databases">
        <authorList>
            <person name="Chiriac C."/>
            <person name="Salcher M."/>
            <person name="Ghai R."/>
            <person name="Kavagutti S V."/>
        </authorList>
    </citation>
    <scope>NUCLEOTIDE SEQUENCE</scope>
</reference>
<evidence type="ECO:0000313" key="1">
    <source>
        <dbReference type="EMBL" id="CAB4137933.1"/>
    </source>
</evidence>
<accession>A0A6J5MTC4</accession>
<name>A0A6J5MTC4_9CAUD</name>
<evidence type="ECO:0008006" key="3">
    <source>
        <dbReference type="Google" id="ProtNLM"/>
    </source>
</evidence>
<gene>
    <name evidence="1" type="ORF">UFOVP325_150</name>
    <name evidence="2" type="ORF">UFOVP430_145</name>
</gene>
<protein>
    <recommendedName>
        <fullName evidence="3">DUF5872 domain-containing protein</fullName>
    </recommendedName>
</protein>